<comment type="caution">
    <text evidence="1">The sequence shown here is derived from an EMBL/GenBank/DDBJ whole genome shotgun (WGS) entry which is preliminary data.</text>
</comment>
<gene>
    <name evidence="1" type="ORF">O6H91_08G023800</name>
</gene>
<evidence type="ECO:0000313" key="2">
    <source>
        <dbReference type="Proteomes" id="UP001162992"/>
    </source>
</evidence>
<accession>A0ACC2CWM9</accession>
<organism evidence="1 2">
    <name type="scientific">Diphasiastrum complanatum</name>
    <name type="common">Issler's clubmoss</name>
    <name type="synonym">Lycopodium complanatum</name>
    <dbReference type="NCBI Taxonomy" id="34168"/>
    <lineage>
        <taxon>Eukaryota</taxon>
        <taxon>Viridiplantae</taxon>
        <taxon>Streptophyta</taxon>
        <taxon>Embryophyta</taxon>
        <taxon>Tracheophyta</taxon>
        <taxon>Lycopodiopsida</taxon>
        <taxon>Lycopodiales</taxon>
        <taxon>Lycopodiaceae</taxon>
        <taxon>Lycopodioideae</taxon>
        <taxon>Diphasiastrum</taxon>
    </lineage>
</organism>
<proteinExistence type="predicted"/>
<sequence length="436" mass="49488">MLHLRSLNPCSCSSASSKKECFGSSSKSISGKGSDSWDKSLNDHLVLLKCQLKGFSVYSYSIKLRSSTLFIMSEDTEYKVIVVDECVEVGAVRCPSESNYCVLRQEIEADELVIFPFEFVTRQGNVVREKQEGKWLVQENEVHIKRKFPFMSSTTNKRQAQAIVVAGSEDIEYQDMENDGLVEEGEKSTQAGNKLESKLLPFKVLKSWQSEMLRVKHKLQGMGRYDEFELYTVDMDGRPWVKLWCNECGDTYGSGSVSNAHDTLGNFYRFHVHTTAHLKEYVANHGDVKVFSDWLIGVSFKQEVERAIDEMEMFNNKNECSSFQVVEATLSNARSKYSVRMRCTMDGKWLPLVPKSKGTLGIMIEHLKSRAHITACMMSKHQNTHGHSPTSSLDILDSYMYGQIQNQLIVSSERNHTEVAGSSITRSENCQYTINK</sequence>
<protein>
    <submittedName>
        <fullName evidence="1">Uncharacterized protein</fullName>
    </submittedName>
</protein>
<keyword evidence="2" id="KW-1185">Reference proteome</keyword>
<dbReference type="Proteomes" id="UP001162992">
    <property type="component" value="Chromosome 8"/>
</dbReference>
<evidence type="ECO:0000313" key="1">
    <source>
        <dbReference type="EMBL" id="KAJ7546077.1"/>
    </source>
</evidence>
<dbReference type="EMBL" id="CM055099">
    <property type="protein sequence ID" value="KAJ7546077.1"/>
    <property type="molecule type" value="Genomic_DNA"/>
</dbReference>
<reference evidence="2" key="1">
    <citation type="journal article" date="2024" name="Proc. Natl. Acad. Sci. U.S.A.">
        <title>Extraordinary preservation of gene collinearity over three hundred million years revealed in homosporous lycophytes.</title>
        <authorList>
            <person name="Li C."/>
            <person name="Wickell D."/>
            <person name="Kuo L.Y."/>
            <person name="Chen X."/>
            <person name="Nie B."/>
            <person name="Liao X."/>
            <person name="Peng D."/>
            <person name="Ji J."/>
            <person name="Jenkins J."/>
            <person name="Williams M."/>
            <person name="Shu S."/>
            <person name="Plott C."/>
            <person name="Barry K."/>
            <person name="Rajasekar S."/>
            <person name="Grimwood J."/>
            <person name="Han X."/>
            <person name="Sun S."/>
            <person name="Hou Z."/>
            <person name="He W."/>
            <person name="Dai G."/>
            <person name="Sun C."/>
            <person name="Schmutz J."/>
            <person name="Leebens-Mack J.H."/>
            <person name="Li F.W."/>
            <person name="Wang L."/>
        </authorList>
    </citation>
    <scope>NUCLEOTIDE SEQUENCE [LARGE SCALE GENOMIC DNA]</scope>
    <source>
        <strain evidence="2">cv. PW_Plant_1</strain>
    </source>
</reference>
<name>A0ACC2CWM9_DIPCM</name>